<dbReference type="Gene3D" id="3.30.450.70">
    <property type="match status" value="1"/>
</dbReference>
<comment type="caution">
    <text evidence="1">The sequence shown here is derived from an EMBL/GenBank/DDBJ whole genome shotgun (WGS) entry which is preliminary data.</text>
</comment>
<evidence type="ECO:0000313" key="1">
    <source>
        <dbReference type="EMBL" id="KAK5112749.1"/>
    </source>
</evidence>
<dbReference type="GO" id="GO:0005737">
    <property type="term" value="C:cytoplasm"/>
    <property type="evidence" value="ECO:0007669"/>
    <property type="project" value="GOC"/>
</dbReference>
<gene>
    <name evidence="1" type="ORF">LTR62_003847</name>
</gene>
<sequence>MSYYFTIIGTRDNPLFEVEFGTSKVGGDGIAHFRDEAKHMNQFIVHAALDIVEEIQWTNKDMYLKRIDSYQNNHVHCFLTGGNVKFMLLMNPDPMATTYSAYSTSPPSRPSTARQSTTLLAASPNSQATEEAVRAFMLEVYEHWVKCIMNPFYQVNQVVTSPVFQNRVGTAAKKYL</sequence>
<dbReference type="GO" id="GO:0006888">
    <property type="term" value="P:endoplasmic reticulum to Golgi vesicle-mediated transport"/>
    <property type="evidence" value="ECO:0007669"/>
    <property type="project" value="InterPro"/>
</dbReference>
<dbReference type="Pfam" id="PF04628">
    <property type="entry name" value="Sedlin_N"/>
    <property type="match status" value="1"/>
</dbReference>
<dbReference type="SUPFAM" id="SSF64356">
    <property type="entry name" value="SNARE-like"/>
    <property type="match status" value="1"/>
</dbReference>
<dbReference type="AlphaFoldDB" id="A0AAN7TEE8"/>
<accession>A0AAN7TEE8</accession>
<dbReference type="EMBL" id="JAVRRL010000028">
    <property type="protein sequence ID" value="KAK5112749.1"/>
    <property type="molecule type" value="Genomic_DNA"/>
</dbReference>
<dbReference type="InterPro" id="IPR011012">
    <property type="entry name" value="Longin-like_dom_sf"/>
</dbReference>
<organism evidence="1 2">
    <name type="scientific">Meristemomyces frigidus</name>
    <dbReference type="NCBI Taxonomy" id="1508187"/>
    <lineage>
        <taxon>Eukaryota</taxon>
        <taxon>Fungi</taxon>
        <taxon>Dikarya</taxon>
        <taxon>Ascomycota</taxon>
        <taxon>Pezizomycotina</taxon>
        <taxon>Dothideomycetes</taxon>
        <taxon>Dothideomycetidae</taxon>
        <taxon>Mycosphaerellales</taxon>
        <taxon>Teratosphaeriaceae</taxon>
        <taxon>Meristemomyces</taxon>
    </lineage>
</organism>
<dbReference type="Proteomes" id="UP001310890">
    <property type="component" value="Unassembled WGS sequence"/>
</dbReference>
<name>A0AAN7TEE8_9PEZI</name>
<evidence type="ECO:0008006" key="3">
    <source>
        <dbReference type="Google" id="ProtNLM"/>
    </source>
</evidence>
<dbReference type="CDD" id="cd14825">
    <property type="entry name" value="TRAPPC2_sedlin"/>
    <property type="match status" value="1"/>
</dbReference>
<dbReference type="PANTHER" id="PTHR12403">
    <property type="entry name" value="TRAFFICKING PROTEIN PARTICLE COMPLEX SUBUNIT 2"/>
    <property type="match status" value="1"/>
</dbReference>
<dbReference type="InterPro" id="IPR006722">
    <property type="entry name" value="Sedlin"/>
</dbReference>
<protein>
    <recommendedName>
        <fullName evidence="3">Trafficking protein particle complex subunit 2</fullName>
    </recommendedName>
</protein>
<reference evidence="1" key="1">
    <citation type="submission" date="2023-08" db="EMBL/GenBank/DDBJ databases">
        <title>Black Yeasts Isolated from many extreme environments.</title>
        <authorList>
            <person name="Coleine C."/>
            <person name="Stajich J.E."/>
            <person name="Selbmann L."/>
        </authorList>
    </citation>
    <scope>NUCLEOTIDE SEQUENCE</scope>
    <source>
        <strain evidence="1">CCFEE 5401</strain>
    </source>
</reference>
<evidence type="ECO:0000313" key="2">
    <source>
        <dbReference type="Proteomes" id="UP001310890"/>
    </source>
</evidence>
<proteinExistence type="predicted"/>